<sequence length="38" mass="4091">GDAVTGSEERPLSAKLKGYRAAYCGEKRPPRKPSVLVC</sequence>
<evidence type="ECO:0000313" key="2">
    <source>
        <dbReference type="Proteomes" id="UP000625711"/>
    </source>
</evidence>
<name>A0A834HPM9_RHYFE</name>
<dbReference type="EMBL" id="JAACXV010021312">
    <property type="protein sequence ID" value="KAF7263466.1"/>
    <property type="molecule type" value="Genomic_DNA"/>
</dbReference>
<gene>
    <name evidence="1" type="ORF">GWI33_002258</name>
</gene>
<comment type="caution">
    <text evidence="1">The sequence shown here is derived from an EMBL/GenBank/DDBJ whole genome shotgun (WGS) entry which is preliminary data.</text>
</comment>
<reference evidence="1" key="1">
    <citation type="submission" date="2020-08" db="EMBL/GenBank/DDBJ databases">
        <title>Genome sequencing and assembly of the red palm weevil Rhynchophorus ferrugineus.</title>
        <authorList>
            <person name="Dias G.B."/>
            <person name="Bergman C.M."/>
            <person name="Manee M."/>
        </authorList>
    </citation>
    <scope>NUCLEOTIDE SEQUENCE</scope>
    <source>
        <strain evidence="1">AA-2017</strain>
        <tissue evidence="1">Whole larva</tissue>
    </source>
</reference>
<accession>A0A834HPM9</accession>
<feature type="non-terminal residue" evidence="1">
    <location>
        <position position="1"/>
    </location>
</feature>
<evidence type="ECO:0000313" key="1">
    <source>
        <dbReference type="EMBL" id="KAF7263466.1"/>
    </source>
</evidence>
<dbReference type="AlphaFoldDB" id="A0A834HPM9"/>
<dbReference type="Proteomes" id="UP000625711">
    <property type="component" value="Unassembled WGS sequence"/>
</dbReference>
<proteinExistence type="predicted"/>
<protein>
    <submittedName>
        <fullName evidence="1">Uncharacterized protein</fullName>
    </submittedName>
</protein>
<organism evidence="1 2">
    <name type="scientific">Rhynchophorus ferrugineus</name>
    <name type="common">Red palm weevil</name>
    <name type="synonym">Curculio ferrugineus</name>
    <dbReference type="NCBI Taxonomy" id="354439"/>
    <lineage>
        <taxon>Eukaryota</taxon>
        <taxon>Metazoa</taxon>
        <taxon>Ecdysozoa</taxon>
        <taxon>Arthropoda</taxon>
        <taxon>Hexapoda</taxon>
        <taxon>Insecta</taxon>
        <taxon>Pterygota</taxon>
        <taxon>Neoptera</taxon>
        <taxon>Endopterygota</taxon>
        <taxon>Coleoptera</taxon>
        <taxon>Polyphaga</taxon>
        <taxon>Cucujiformia</taxon>
        <taxon>Curculionidae</taxon>
        <taxon>Dryophthorinae</taxon>
        <taxon>Rhynchophorus</taxon>
    </lineage>
</organism>
<keyword evidence="2" id="KW-1185">Reference proteome</keyword>